<feature type="compositionally biased region" description="Basic and acidic residues" evidence="2">
    <location>
        <begin position="217"/>
        <end position="233"/>
    </location>
</feature>
<evidence type="ECO:0000256" key="2">
    <source>
        <dbReference type="SAM" id="MobiDB-lite"/>
    </source>
</evidence>
<feature type="compositionally biased region" description="Pro residues" evidence="2">
    <location>
        <begin position="200"/>
        <end position="216"/>
    </location>
</feature>
<protein>
    <recommendedName>
        <fullName evidence="4">Transforming acidic coiled-coil-containing protein C-terminal domain-containing protein</fullName>
    </recommendedName>
</protein>
<dbReference type="EMBL" id="HBIV01004759">
    <property type="protein sequence ID" value="CAE0648957.1"/>
    <property type="molecule type" value="Transcribed_RNA"/>
</dbReference>
<feature type="compositionally biased region" description="Basic residues" evidence="2">
    <location>
        <begin position="78"/>
        <end position="88"/>
    </location>
</feature>
<sequence length="818" mass="91246">MDDTDEETRRLEAEFEARMGQMREHMPEVKTSNGGEENAEESEWSKGPSSTDLLMQKLAAMGALDENSAPPGASNSRSPKKPPLRSPKRAMSPQEPVKPGPTTTDDAPAPGGKPKKSKADIMKARFEAKQRRREAERKKREEARKNGEELPKPKRKPKPKKKKPKQEEPPPEMEADTGPSSNDIFLAKLKAMGAFDENSVPPPSGGSISKPPPQPKPEPKPKPKPEEEKKSSEPEPDPGPSSNELFMKRLQAMGAFDENSVPTASNPSAPKPNPEPDHQVAPARRVSPVRNSPGGRISPARRQSPASSPARRNSPARRAPRSPAGKPEGGADMLRERMGGMGISDASPQKPAPGAVGEKQLSGGADALRRRMAQIDRLSPRSGGPPTAPGGPSTSLEGPINAEELGETSTPTPTRQERKNTYSSSTMSPRQSGSQIGFGEVKRSESMTFEELRAQMEAEHEILNVEVLEMKKELDEQKSKTQQLEEVLTKTMTEFEESIRDSNLRRADDVARIGLQDTELNQLRDKVHKSEELVKQLRKSNSELEANQQLLAESEQELSKQLDLSKKESQRHQDLFEQLKKHAESKLQNAAKLYAEMQKLAEQKIAESQQLTSERDNMRQKIGHLEKQLNTAQQNILMMEERSASLARQLHELQQSSASFKQKLFEANNGFQQVKQQNLELIAINERYRLTITELNEKCRTLQGDATKYRSVQDDIKALTQSNSDLMEKNRLLKSRIFDSMEVEKQMQKRIDSLKAGGNSSGSDDQIAELQQEVRKLKVELRNVAMAKESKEKENKELVNICDDLLDKLEKERSKNSK</sequence>
<feature type="coiled-coil region" evidence="1">
    <location>
        <begin position="685"/>
        <end position="736"/>
    </location>
</feature>
<dbReference type="Gene3D" id="1.20.5.1700">
    <property type="match status" value="1"/>
</dbReference>
<evidence type="ECO:0008006" key="4">
    <source>
        <dbReference type="Google" id="ProtNLM"/>
    </source>
</evidence>
<feature type="compositionally biased region" description="Low complexity" evidence="2">
    <location>
        <begin position="380"/>
        <end position="395"/>
    </location>
</feature>
<organism evidence="3">
    <name type="scientific">Lotharella globosa</name>
    <dbReference type="NCBI Taxonomy" id="91324"/>
    <lineage>
        <taxon>Eukaryota</taxon>
        <taxon>Sar</taxon>
        <taxon>Rhizaria</taxon>
        <taxon>Cercozoa</taxon>
        <taxon>Chlorarachniophyceae</taxon>
        <taxon>Lotharella</taxon>
    </lineage>
</organism>
<name>A0A7S3YE92_9EUKA</name>
<feature type="coiled-coil region" evidence="1">
    <location>
        <begin position="520"/>
        <end position="649"/>
    </location>
</feature>
<feature type="compositionally biased region" description="Low complexity" evidence="2">
    <location>
        <begin position="298"/>
        <end position="313"/>
    </location>
</feature>
<evidence type="ECO:0000256" key="1">
    <source>
        <dbReference type="SAM" id="Coils"/>
    </source>
</evidence>
<feature type="compositionally biased region" description="Basic and acidic residues" evidence="2">
    <location>
        <begin position="117"/>
        <end position="152"/>
    </location>
</feature>
<proteinExistence type="predicted"/>
<dbReference type="AlphaFoldDB" id="A0A7S3YE92"/>
<feature type="compositionally biased region" description="Basic and acidic residues" evidence="2">
    <location>
        <begin position="7"/>
        <end position="28"/>
    </location>
</feature>
<feature type="coiled-coil region" evidence="1">
    <location>
        <begin position="453"/>
        <end position="494"/>
    </location>
</feature>
<keyword evidence="1" id="KW-0175">Coiled coil</keyword>
<reference evidence="3" key="1">
    <citation type="submission" date="2021-01" db="EMBL/GenBank/DDBJ databases">
        <authorList>
            <person name="Corre E."/>
            <person name="Pelletier E."/>
            <person name="Niang G."/>
            <person name="Scheremetjew M."/>
            <person name="Finn R."/>
            <person name="Kale V."/>
            <person name="Holt S."/>
            <person name="Cochrane G."/>
            <person name="Meng A."/>
            <person name="Brown T."/>
            <person name="Cohen L."/>
        </authorList>
    </citation>
    <scope>NUCLEOTIDE SEQUENCE</scope>
    <source>
        <strain evidence="3">CCCM811</strain>
    </source>
</reference>
<accession>A0A7S3YE92</accession>
<feature type="region of interest" description="Disordered" evidence="2">
    <location>
        <begin position="1"/>
        <end position="443"/>
    </location>
</feature>
<feature type="coiled-coil region" evidence="1">
    <location>
        <begin position="760"/>
        <end position="815"/>
    </location>
</feature>
<feature type="compositionally biased region" description="Basic residues" evidence="2">
    <location>
        <begin position="153"/>
        <end position="164"/>
    </location>
</feature>
<feature type="compositionally biased region" description="Low complexity" evidence="2">
    <location>
        <begin position="100"/>
        <end position="112"/>
    </location>
</feature>
<dbReference type="PANTHER" id="PTHR39867">
    <property type="entry name" value="HELICASE ATP-BINDING DOMAIN-CONTAINING PROTEIN"/>
    <property type="match status" value="1"/>
</dbReference>
<dbReference type="PANTHER" id="PTHR39867:SF1">
    <property type="entry name" value="HELICASE ATP-BINDING DOMAIN-CONTAINING PROTEIN"/>
    <property type="match status" value="1"/>
</dbReference>
<gene>
    <name evidence="3" type="ORF">LGLO00237_LOCUS3359</name>
</gene>
<evidence type="ECO:0000313" key="3">
    <source>
        <dbReference type="EMBL" id="CAE0648957.1"/>
    </source>
</evidence>
<feature type="compositionally biased region" description="Polar residues" evidence="2">
    <location>
        <begin position="421"/>
        <end position="435"/>
    </location>
</feature>